<evidence type="ECO:0000313" key="5">
    <source>
        <dbReference type="Proteomes" id="UP001238179"/>
    </source>
</evidence>
<dbReference type="Pfam" id="PF07228">
    <property type="entry name" value="SpoIIE"/>
    <property type="match status" value="1"/>
</dbReference>
<keyword evidence="5" id="KW-1185">Reference proteome</keyword>
<organism evidence="4 5">
    <name type="scientific">Mesoterricola silvestris</name>
    <dbReference type="NCBI Taxonomy" id="2927979"/>
    <lineage>
        <taxon>Bacteria</taxon>
        <taxon>Pseudomonadati</taxon>
        <taxon>Acidobacteriota</taxon>
        <taxon>Holophagae</taxon>
        <taxon>Holophagales</taxon>
        <taxon>Holophagaceae</taxon>
        <taxon>Mesoterricola</taxon>
    </lineage>
</organism>
<sequence length="327" mass="34712">MTPTESLLVDRLTAGREHLARLASEAQERNLADLLRRVDGAIGALETGSWGTCCVCRGPLDPEDLARDPMVQICLECLTPEARRALERDLETAGRVQRALLPAPFIRCDGWEVAHLWEPKGAVSGDHVDLIPPQRQGDPLHLLLGDVAGKGVAASLLQAHLHGLFRALAPAGRPLPLLMAEANGLFAQATLATSYATLATLRLAAGGRAELANAGHTRPLVADAQGVRPVEGGGLPLGLFPDSVFPRQDLSFAEGQTLLLYTDGWTEGTKGEEEFGMGRAAAALGQAFRLPLPELLAACRGALERFLEGSPVLDDLTLVAVRWAGTA</sequence>
<dbReference type="InterPro" id="IPR052016">
    <property type="entry name" value="Bact_Sigma-Reg"/>
</dbReference>
<evidence type="ECO:0000256" key="1">
    <source>
        <dbReference type="ARBA" id="ARBA00022801"/>
    </source>
</evidence>
<dbReference type="GO" id="GO:0016791">
    <property type="term" value="F:phosphatase activity"/>
    <property type="evidence" value="ECO:0007669"/>
    <property type="project" value="TreeGrafter"/>
</dbReference>
<evidence type="ECO:0000259" key="3">
    <source>
        <dbReference type="SMART" id="SM00331"/>
    </source>
</evidence>
<dbReference type="AlphaFoldDB" id="A0AA48GLD0"/>
<feature type="domain" description="PPM-type phosphatase" evidence="3">
    <location>
        <begin position="108"/>
        <end position="323"/>
    </location>
</feature>
<dbReference type="Gene3D" id="1.20.120.910">
    <property type="entry name" value="DksA, coiled-coil domain"/>
    <property type="match status" value="1"/>
</dbReference>
<dbReference type="SMART" id="SM00331">
    <property type="entry name" value="PP2C_SIG"/>
    <property type="match status" value="1"/>
</dbReference>
<name>A0AA48GLD0_9BACT</name>
<dbReference type="PANTHER" id="PTHR43156:SF2">
    <property type="entry name" value="STAGE II SPORULATION PROTEIN E"/>
    <property type="match status" value="1"/>
</dbReference>
<dbReference type="RefSeq" id="WP_316414482.1">
    <property type="nucleotide sequence ID" value="NZ_AP027080.1"/>
</dbReference>
<protein>
    <recommendedName>
        <fullName evidence="3">PPM-type phosphatase domain-containing protein</fullName>
    </recommendedName>
</protein>
<dbReference type="Proteomes" id="UP001238179">
    <property type="component" value="Chromosome"/>
</dbReference>
<dbReference type="PANTHER" id="PTHR43156">
    <property type="entry name" value="STAGE II SPORULATION PROTEIN E-RELATED"/>
    <property type="match status" value="1"/>
</dbReference>
<dbReference type="InterPro" id="IPR001932">
    <property type="entry name" value="PPM-type_phosphatase-like_dom"/>
</dbReference>
<dbReference type="InterPro" id="IPR036457">
    <property type="entry name" value="PPM-type-like_dom_sf"/>
</dbReference>
<gene>
    <name evidence="4" type="ORF">METEAL_07640</name>
</gene>
<proteinExistence type="predicted"/>
<dbReference type="Gene3D" id="3.60.40.10">
    <property type="entry name" value="PPM-type phosphatase domain"/>
    <property type="match status" value="1"/>
</dbReference>
<evidence type="ECO:0000313" key="4">
    <source>
        <dbReference type="EMBL" id="BDU71590.1"/>
    </source>
</evidence>
<dbReference type="EMBL" id="AP027080">
    <property type="protein sequence ID" value="BDU71590.1"/>
    <property type="molecule type" value="Genomic_DNA"/>
</dbReference>
<accession>A0AA48GLD0</accession>
<reference evidence="5" key="1">
    <citation type="journal article" date="2023" name="Int. J. Syst. Evol. Microbiol.">
        <title>Mesoterricola silvestris gen. nov., sp. nov., Mesoterricola sediminis sp. nov., Geothrix oryzae sp. nov., Geothrix edaphica sp. nov., Geothrix rubra sp. nov., and Geothrix limicola sp. nov., six novel members of Acidobacteriota isolated from soils.</title>
        <authorList>
            <person name="Itoh H."/>
            <person name="Sugisawa Y."/>
            <person name="Mise K."/>
            <person name="Xu Z."/>
            <person name="Kuniyasu M."/>
            <person name="Ushijima N."/>
            <person name="Kawano K."/>
            <person name="Kobayashi E."/>
            <person name="Shiratori Y."/>
            <person name="Masuda Y."/>
            <person name="Senoo K."/>
        </authorList>
    </citation>
    <scope>NUCLEOTIDE SEQUENCE [LARGE SCALE GENOMIC DNA]</scope>
    <source>
        <strain evidence="5">W79</strain>
    </source>
</reference>
<feature type="zinc finger region" description="dksA C4-type" evidence="2">
    <location>
        <begin position="53"/>
        <end position="77"/>
    </location>
</feature>
<keyword evidence="1" id="KW-0378">Hydrolase</keyword>
<dbReference type="SUPFAM" id="SSF81606">
    <property type="entry name" value="PP2C-like"/>
    <property type="match status" value="1"/>
</dbReference>
<dbReference type="KEGG" id="msil:METEAL_07640"/>
<dbReference type="PROSITE" id="PS51128">
    <property type="entry name" value="ZF_DKSA_2"/>
    <property type="match status" value="1"/>
</dbReference>
<evidence type="ECO:0000256" key="2">
    <source>
        <dbReference type="PROSITE-ProRule" id="PRU00510"/>
    </source>
</evidence>